<name>A0A0P1H9X9_9RHOB</name>
<accession>A0A0P1H9X9</accession>
<sequence>MAHEQTPITVEKDTWVQLTNGDVTEISFQVLDGEIELRRGGTAAPGLEARGWIYPGGTGREKLALADISVAQGSRVWAKGRRAANSTVLVDHA</sequence>
<reference evidence="1 2" key="1">
    <citation type="submission" date="2015-09" db="EMBL/GenBank/DDBJ databases">
        <authorList>
            <consortium name="Swine Surveillance"/>
        </authorList>
    </citation>
    <scope>NUCLEOTIDE SEQUENCE [LARGE SCALE GENOMIC DNA]</scope>
    <source>
        <strain evidence="1 2">CECT 8399</strain>
    </source>
</reference>
<dbReference type="EMBL" id="CYSR01000021">
    <property type="protein sequence ID" value="CUH99860.1"/>
    <property type="molecule type" value="Genomic_DNA"/>
</dbReference>
<organism evidence="1 2">
    <name type="scientific">Leisingera aquaemixtae</name>
    <dbReference type="NCBI Taxonomy" id="1396826"/>
    <lineage>
        <taxon>Bacteria</taxon>
        <taxon>Pseudomonadati</taxon>
        <taxon>Pseudomonadota</taxon>
        <taxon>Alphaproteobacteria</taxon>
        <taxon>Rhodobacterales</taxon>
        <taxon>Roseobacteraceae</taxon>
        <taxon>Leisingera</taxon>
    </lineage>
</organism>
<dbReference type="RefSeq" id="WP_058285974.1">
    <property type="nucleotide sequence ID" value="NZ_CYSR01000021.1"/>
</dbReference>
<proteinExistence type="predicted"/>
<evidence type="ECO:0000313" key="1">
    <source>
        <dbReference type="EMBL" id="CUH99860.1"/>
    </source>
</evidence>
<evidence type="ECO:0000313" key="2">
    <source>
        <dbReference type="Proteomes" id="UP000051326"/>
    </source>
</evidence>
<gene>
    <name evidence="1" type="ORF">PHA8399_01986</name>
</gene>
<dbReference type="AlphaFoldDB" id="A0A0P1H9X9"/>
<dbReference type="Proteomes" id="UP000051326">
    <property type="component" value="Unassembled WGS sequence"/>
</dbReference>
<protein>
    <submittedName>
        <fullName evidence="1">Uncharacterized protein</fullName>
    </submittedName>
</protein>
<dbReference type="STRING" id="1396826.PHA8399_01986"/>